<proteinExistence type="predicted"/>
<reference evidence="1" key="2">
    <citation type="submission" date="2016-06" db="EMBL/GenBank/DDBJ databases">
        <title>The genome of a short-lived fish provides insights into sex chromosome evolution and the genetic control of aging.</title>
        <authorList>
            <person name="Reichwald K."/>
            <person name="Felder M."/>
            <person name="Petzold A."/>
            <person name="Koch P."/>
            <person name="Groth M."/>
            <person name="Platzer M."/>
        </authorList>
    </citation>
    <scope>NUCLEOTIDE SEQUENCE</scope>
    <source>
        <tissue evidence="1">Brain</tissue>
    </source>
</reference>
<dbReference type="EMBL" id="HADW01007384">
    <property type="protein sequence ID" value="SBP08784.1"/>
    <property type="molecule type" value="Transcribed_RNA"/>
</dbReference>
<dbReference type="AlphaFoldDB" id="A0A1A7WTC1"/>
<protein>
    <submittedName>
        <fullName evidence="1">RNA binding motif protein 43</fullName>
    </submittedName>
</protein>
<gene>
    <name evidence="1" type="primary">RBM43</name>
</gene>
<accession>A0A1A7WTC1</accession>
<evidence type="ECO:0000313" key="1">
    <source>
        <dbReference type="EMBL" id="SBP08784.1"/>
    </source>
</evidence>
<name>A0A1A7WTC1_9TELE</name>
<feature type="non-terminal residue" evidence="1">
    <location>
        <position position="1"/>
    </location>
</feature>
<sequence length="112" mass="12836">LSLTEKKPSELGSRYFRVTLEDFKNLMSSLRTILRVQTIVYDKATLPNKQKLVSLCDKVNFVYSDVLYLFEDSCIKVVGPPSSSHMFCKSVEMEMSKVKDQHVNPKATISQR</sequence>
<organism evidence="1">
    <name type="scientific">Iconisemion striatum</name>
    <dbReference type="NCBI Taxonomy" id="60296"/>
    <lineage>
        <taxon>Eukaryota</taxon>
        <taxon>Metazoa</taxon>
        <taxon>Chordata</taxon>
        <taxon>Craniata</taxon>
        <taxon>Vertebrata</taxon>
        <taxon>Euteleostomi</taxon>
        <taxon>Actinopterygii</taxon>
        <taxon>Neopterygii</taxon>
        <taxon>Teleostei</taxon>
        <taxon>Neoteleostei</taxon>
        <taxon>Acanthomorphata</taxon>
        <taxon>Ovalentaria</taxon>
        <taxon>Atherinomorphae</taxon>
        <taxon>Cyprinodontiformes</taxon>
        <taxon>Nothobranchiidae</taxon>
        <taxon>Iconisemion</taxon>
    </lineage>
</organism>
<reference evidence="1" key="1">
    <citation type="submission" date="2016-05" db="EMBL/GenBank/DDBJ databases">
        <authorList>
            <person name="Lavstsen T."/>
            <person name="Jespersen J.S."/>
        </authorList>
    </citation>
    <scope>NUCLEOTIDE SEQUENCE</scope>
    <source>
        <tissue evidence="1">Brain</tissue>
    </source>
</reference>